<protein>
    <recommendedName>
        <fullName evidence="3">Imelysin-like domain-containing protein</fullName>
    </recommendedName>
</protein>
<organism evidence="1 2">
    <name type="scientific">Sneathiella sedimenti</name>
    <dbReference type="NCBI Taxonomy" id="2816034"/>
    <lineage>
        <taxon>Bacteria</taxon>
        <taxon>Pseudomonadati</taxon>
        <taxon>Pseudomonadota</taxon>
        <taxon>Alphaproteobacteria</taxon>
        <taxon>Sneathiellales</taxon>
        <taxon>Sneathiellaceae</taxon>
        <taxon>Sneathiella</taxon>
    </lineage>
</organism>
<keyword evidence="2" id="KW-1185">Reference proteome</keyword>
<accession>A0ABS3F2A7</accession>
<sequence length="369" mass="40200">MQRLFQIFILIGFLPGLSACSVIDDTLLTEEVREFSRGVVALSAIITHEFSLAEEVNTLGFMDNLQFQLELGGNPDTNLKPLFSASDIAARQSLLTALNGYAETLVAVASGKPLSSEYYKLAGTTENLKQLTSGHFNLAHSLSILDSDQLVNDVSVIDRLFILPERDRRLLPIVEKGGTALSKMAILLYFDIGAVSDQSSKCSYTYPKNELDADLASLRLCKGGLRSIVSSAISFDTNVWKDKLAYLKTQDQKTSRDRRIAIERLVSIQKLGQRLDQLLSETQTSLIAMVNAHDALEKTLKDAEKSSGLPVAATSKSILFVERLRGLTGAAASIESALSTLSVTNSAAQNFQPSFNTQTVTGVNDDKEL</sequence>
<dbReference type="Proteomes" id="UP000664761">
    <property type="component" value="Unassembled WGS sequence"/>
</dbReference>
<gene>
    <name evidence="1" type="ORF">J0X12_02505</name>
</gene>
<dbReference type="RefSeq" id="WP_207041783.1">
    <property type="nucleotide sequence ID" value="NZ_JAFLNC010000001.1"/>
</dbReference>
<proteinExistence type="predicted"/>
<dbReference type="PROSITE" id="PS51257">
    <property type="entry name" value="PROKAR_LIPOPROTEIN"/>
    <property type="match status" value="1"/>
</dbReference>
<evidence type="ECO:0000313" key="1">
    <source>
        <dbReference type="EMBL" id="MBO0332468.1"/>
    </source>
</evidence>
<comment type="caution">
    <text evidence="1">The sequence shown here is derived from an EMBL/GenBank/DDBJ whole genome shotgun (WGS) entry which is preliminary data.</text>
</comment>
<name>A0ABS3F2A7_9PROT</name>
<evidence type="ECO:0008006" key="3">
    <source>
        <dbReference type="Google" id="ProtNLM"/>
    </source>
</evidence>
<dbReference type="EMBL" id="JAFLNC010000001">
    <property type="protein sequence ID" value="MBO0332468.1"/>
    <property type="molecule type" value="Genomic_DNA"/>
</dbReference>
<evidence type="ECO:0000313" key="2">
    <source>
        <dbReference type="Proteomes" id="UP000664761"/>
    </source>
</evidence>
<reference evidence="1 2" key="1">
    <citation type="submission" date="2021-03" db="EMBL/GenBank/DDBJ databases">
        <title>Sneathiella sp. CAU 1612 isolated from Kang Won-do.</title>
        <authorList>
            <person name="Kim W."/>
        </authorList>
    </citation>
    <scope>NUCLEOTIDE SEQUENCE [LARGE SCALE GENOMIC DNA]</scope>
    <source>
        <strain evidence="1 2">CAU 1612</strain>
    </source>
</reference>